<dbReference type="InterPro" id="IPR050490">
    <property type="entry name" value="Bact_solute-bd_prot1"/>
</dbReference>
<evidence type="ECO:0000256" key="1">
    <source>
        <dbReference type="ARBA" id="ARBA00004418"/>
    </source>
</evidence>
<evidence type="ECO:0000256" key="4">
    <source>
        <dbReference type="ARBA" id="ARBA00022475"/>
    </source>
</evidence>
<dbReference type="InterPro" id="IPR006061">
    <property type="entry name" value="SBP_1_CS"/>
</dbReference>
<keyword evidence="6" id="KW-0472">Membrane</keyword>
<comment type="subcellular location">
    <subcellularLocation>
        <location evidence="1">Periplasm</location>
    </subcellularLocation>
</comment>
<dbReference type="InterPro" id="IPR006059">
    <property type="entry name" value="SBP"/>
</dbReference>
<dbReference type="PROSITE" id="PS01037">
    <property type="entry name" value="SBP_BACTERIAL_1"/>
    <property type="match status" value="1"/>
</dbReference>
<dbReference type="PANTHER" id="PTHR43649:SF33">
    <property type="entry name" value="POLYGALACTURONAN_RHAMNOGALACTURONAN-BINDING PROTEIN YTCQ"/>
    <property type="match status" value="1"/>
</dbReference>
<accession>A0A098QY86</accession>
<dbReference type="PANTHER" id="PTHR43649">
    <property type="entry name" value="ARABINOSE-BINDING PROTEIN-RELATED"/>
    <property type="match status" value="1"/>
</dbReference>
<proteinExistence type="inferred from homology"/>
<evidence type="ECO:0000256" key="6">
    <source>
        <dbReference type="ARBA" id="ARBA00023136"/>
    </source>
</evidence>
<dbReference type="OrthoDB" id="358201at2"/>
<dbReference type="STRING" id="1480694.DC28_11815"/>
<reference evidence="10 11" key="1">
    <citation type="submission" date="2014-05" db="EMBL/GenBank/DDBJ databases">
        <title>De novo Genome Sequence of Spirocheata sp.</title>
        <authorList>
            <person name="Shivani Y."/>
            <person name="Subhash Y."/>
            <person name="Tushar L."/>
            <person name="Sasikala C."/>
            <person name="Ramana C.V."/>
        </authorList>
    </citation>
    <scope>NUCLEOTIDE SEQUENCE [LARGE SCALE GENOMIC DNA]</scope>
    <source>
        <strain evidence="10 11">JC230</strain>
    </source>
</reference>
<gene>
    <name evidence="10" type="ORF">DC28_11815</name>
</gene>
<dbReference type="Pfam" id="PF01547">
    <property type="entry name" value="SBP_bac_1"/>
    <property type="match status" value="1"/>
</dbReference>
<evidence type="ECO:0000313" key="10">
    <source>
        <dbReference type="EMBL" id="KGE71457.1"/>
    </source>
</evidence>
<comment type="similarity">
    <text evidence="2">Belongs to the bacterial solute-binding protein 1 family.</text>
</comment>
<keyword evidence="7" id="KW-0564">Palmitate</keyword>
<evidence type="ECO:0000256" key="8">
    <source>
        <dbReference type="ARBA" id="ARBA00023288"/>
    </source>
</evidence>
<evidence type="ECO:0000256" key="3">
    <source>
        <dbReference type="ARBA" id="ARBA00022448"/>
    </source>
</evidence>
<keyword evidence="4" id="KW-1003">Cell membrane</keyword>
<name>A0A098QY86_9SPIO</name>
<evidence type="ECO:0000256" key="5">
    <source>
        <dbReference type="ARBA" id="ARBA00022729"/>
    </source>
</evidence>
<dbReference type="EMBL" id="JNUP01000066">
    <property type="protein sequence ID" value="KGE71457.1"/>
    <property type="molecule type" value="Genomic_DNA"/>
</dbReference>
<protein>
    <submittedName>
        <fullName evidence="10">Sugar ABC transporter substrate-binding protein</fullName>
    </submittedName>
</protein>
<feature type="signal peptide" evidence="9">
    <location>
        <begin position="1"/>
        <end position="21"/>
    </location>
</feature>
<comment type="caution">
    <text evidence="10">The sequence shown here is derived from an EMBL/GenBank/DDBJ whole genome shotgun (WGS) entry which is preliminary data.</text>
</comment>
<keyword evidence="8" id="KW-0449">Lipoprotein</keyword>
<dbReference type="GO" id="GO:0042597">
    <property type="term" value="C:periplasmic space"/>
    <property type="evidence" value="ECO:0007669"/>
    <property type="project" value="UniProtKB-SubCell"/>
</dbReference>
<evidence type="ECO:0000256" key="2">
    <source>
        <dbReference type="ARBA" id="ARBA00008520"/>
    </source>
</evidence>
<evidence type="ECO:0000256" key="9">
    <source>
        <dbReference type="SAM" id="SignalP"/>
    </source>
</evidence>
<dbReference type="AlphaFoldDB" id="A0A098QY86"/>
<evidence type="ECO:0000313" key="11">
    <source>
        <dbReference type="Proteomes" id="UP000029692"/>
    </source>
</evidence>
<feature type="chain" id="PRO_5001946652" evidence="9">
    <location>
        <begin position="22"/>
        <end position="430"/>
    </location>
</feature>
<keyword evidence="11" id="KW-1185">Reference proteome</keyword>
<dbReference type="eggNOG" id="COG1653">
    <property type="taxonomic scope" value="Bacteria"/>
</dbReference>
<dbReference type="RefSeq" id="WP_037548701.1">
    <property type="nucleotide sequence ID" value="NZ_JNUP01000066.1"/>
</dbReference>
<keyword evidence="5 9" id="KW-0732">Signal</keyword>
<evidence type="ECO:0000256" key="7">
    <source>
        <dbReference type="ARBA" id="ARBA00023139"/>
    </source>
</evidence>
<dbReference type="Gene3D" id="3.40.190.10">
    <property type="entry name" value="Periplasmic binding protein-like II"/>
    <property type="match status" value="2"/>
</dbReference>
<keyword evidence="3" id="KW-0813">Transport</keyword>
<dbReference type="Proteomes" id="UP000029692">
    <property type="component" value="Unassembled WGS sequence"/>
</dbReference>
<dbReference type="GO" id="GO:0055085">
    <property type="term" value="P:transmembrane transport"/>
    <property type="evidence" value="ECO:0007669"/>
    <property type="project" value="InterPro"/>
</dbReference>
<organism evidence="10 11">
    <name type="scientific">Spirochaeta lutea</name>
    <dbReference type="NCBI Taxonomy" id="1480694"/>
    <lineage>
        <taxon>Bacteria</taxon>
        <taxon>Pseudomonadati</taxon>
        <taxon>Spirochaetota</taxon>
        <taxon>Spirochaetia</taxon>
        <taxon>Spirochaetales</taxon>
        <taxon>Spirochaetaceae</taxon>
        <taxon>Spirochaeta</taxon>
    </lineage>
</organism>
<dbReference type="SUPFAM" id="SSF53850">
    <property type="entry name" value="Periplasmic binding protein-like II"/>
    <property type="match status" value="1"/>
</dbReference>
<sequence>MKKVLTAVVVFFVLGMGSLFAGGGDEAGRSSDGRVAGPITVLTNRTDLVDTLFADYARRFNQIYPDVQVNFEAMTDYSGIVKIRMNTKDYGDVLLIPDGVTPPQLGDFFEPLGPTAEMAKKYLMPTEQAYQGTTYGIPVSVNANGIVYNKRIFREAGITELPNTPEGFLEALEAIKANTDAIPYYTNYASGWALTQWEAHRSSVAGDPDFVNSLAHTDAPFAPGEPHYIVYKLMYDIVARGLAEADPTTTDWESSKARLGNGEIATMVLGSWAIPQIQALADDPSDVGYMPFPYNNNGIVSAASGGDYKLAVNIHSKNKPAALAWLYWFVEESGFAKETGGIPPVVGGEVPESLQAFADLGVNFVSNNPAPAGEEGWVDEIDREGEIGLWEPNFKARIIEAAFGARNETFDQIMADLNEDWKAARAVVTP</sequence>